<sequence>MGGTMKKALELVRVPAEGMMVVCFDEPTEQVRVGRIQRLQRTARGLEVDLLYADQYVQAGDFIWSTYFYGKRDAPAHSGIFEWPGDWTFTFDLAERSLPSRPGWLVHLVF</sequence>
<gene>
    <name evidence="1" type="ORF">KSF_106320</name>
</gene>
<reference evidence="1" key="1">
    <citation type="submission" date="2020-10" db="EMBL/GenBank/DDBJ databases">
        <title>Taxonomic study of unclassified bacteria belonging to the class Ktedonobacteria.</title>
        <authorList>
            <person name="Yabe S."/>
            <person name="Wang C.M."/>
            <person name="Zheng Y."/>
            <person name="Sakai Y."/>
            <person name="Cavaletti L."/>
            <person name="Monciardini P."/>
            <person name="Donadio S."/>
        </authorList>
    </citation>
    <scope>NUCLEOTIDE SEQUENCE</scope>
    <source>
        <strain evidence="1">ID150040</strain>
    </source>
</reference>
<dbReference type="EMBL" id="BNJK01000003">
    <property type="protein sequence ID" value="GHP00585.1"/>
    <property type="molecule type" value="Genomic_DNA"/>
</dbReference>
<evidence type="ECO:0000313" key="2">
    <source>
        <dbReference type="Proteomes" id="UP000597444"/>
    </source>
</evidence>
<accession>A0A8J3N6X2</accession>
<comment type="caution">
    <text evidence="1">The sequence shown here is derived from an EMBL/GenBank/DDBJ whole genome shotgun (WGS) entry which is preliminary data.</text>
</comment>
<name>A0A8J3N6X2_9CHLR</name>
<protein>
    <submittedName>
        <fullName evidence="1">Uncharacterized protein</fullName>
    </submittedName>
</protein>
<organism evidence="1 2">
    <name type="scientific">Reticulibacter mediterranei</name>
    <dbReference type="NCBI Taxonomy" id="2778369"/>
    <lineage>
        <taxon>Bacteria</taxon>
        <taxon>Bacillati</taxon>
        <taxon>Chloroflexota</taxon>
        <taxon>Ktedonobacteria</taxon>
        <taxon>Ktedonobacterales</taxon>
        <taxon>Reticulibacteraceae</taxon>
        <taxon>Reticulibacter</taxon>
    </lineage>
</organism>
<proteinExistence type="predicted"/>
<dbReference type="AlphaFoldDB" id="A0A8J3N6X2"/>
<evidence type="ECO:0000313" key="1">
    <source>
        <dbReference type="EMBL" id="GHP00585.1"/>
    </source>
</evidence>
<keyword evidence="2" id="KW-1185">Reference proteome</keyword>
<dbReference type="Proteomes" id="UP000597444">
    <property type="component" value="Unassembled WGS sequence"/>
</dbReference>